<feature type="compositionally biased region" description="Polar residues" evidence="1">
    <location>
        <begin position="44"/>
        <end position="56"/>
    </location>
</feature>
<gene>
    <name evidence="2" type="ORF">DIABBA_LOCUS7604</name>
</gene>
<dbReference type="Proteomes" id="UP001153709">
    <property type="component" value="Chromosome 5"/>
</dbReference>
<feature type="region of interest" description="Disordered" evidence="1">
    <location>
        <begin position="38"/>
        <end position="80"/>
    </location>
</feature>
<keyword evidence="3" id="KW-1185">Reference proteome</keyword>
<accession>A0A9N9SXX6</accession>
<evidence type="ECO:0000256" key="1">
    <source>
        <dbReference type="SAM" id="MobiDB-lite"/>
    </source>
</evidence>
<evidence type="ECO:0000313" key="2">
    <source>
        <dbReference type="EMBL" id="CAG9834276.1"/>
    </source>
</evidence>
<organism evidence="2 3">
    <name type="scientific">Diabrotica balteata</name>
    <name type="common">Banded cucumber beetle</name>
    <dbReference type="NCBI Taxonomy" id="107213"/>
    <lineage>
        <taxon>Eukaryota</taxon>
        <taxon>Metazoa</taxon>
        <taxon>Ecdysozoa</taxon>
        <taxon>Arthropoda</taxon>
        <taxon>Hexapoda</taxon>
        <taxon>Insecta</taxon>
        <taxon>Pterygota</taxon>
        <taxon>Neoptera</taxon>
        <taxon>Endopterygota</taxon>
        <taxon>Coleoptera</taxon>
        <taxon>Polyphaga</taxon>
        <taxon>Cucujiformia</taxon>
        <taxon>Chrysomeloidea</taxon>
        <taxon>Chrysomelidae</taxon>
        <taxon>Galerucinae</taxon>
        <taxon>Diabroticina</taxon>
        <taxon>Diabroticites</taxon>
        <taxon>Diabrotica</taxon>
    </lineage>
</organism>
<evidence type="ECO:0000313" key="3">
    <source>
        <dbReference type="Proteomes" id="UP001153709"/>
    </source>
</evidence>
<reference evidence="2" key="1">
    <citation type="submission" date="2022-01" db="EMBL/GenBank/DDBJ databases">
        <authorList>
            <person name="King R."/>
        </authorList>
    </citation>
    <scope>NUCLEOTIDE SEQUENCE</scope>
</reference>
<dbReference type="EMBL" id="OU898280">
    <property type="protein sequence ID" value="CAG9834276.1"/>
    <property type="molecule type" value="Genomic_DNA"/>
</dbReference>
<name>A0A9N9SXX6_DIABA</name>
<dbReference type="OrthoDB" id="10047222at2759"/>
<protein>
    <submittedName>
        <fullName evidence="2">Uncharacterized protein</fullName>
    </submittedName>
</protein>
<dbReference type="AlphaFoldDB" id="A0A9N9SXX6"/>
<proteinExistence type="predicted"/>
<sequence length="162" mass="18337">MKYCTSPYYHTSNGAHQCSVNRKYLTPTKNATAILTSALDPPKRSSNPLDVCNLTSKDPPRSPAKRSHADSTPKLWSPVDNLDYEEPKKKKLMLSSNDIDYSLPITTTYLKYMRSLGCRDEDAFKFDNKHYSYPTNMDILQSTGAVVVNPILLEWKGINQKS</sequence>